<evidence type="ECO:0000256" key="2">
    <source>
        <dbReference type="ARBA" id="ARBA00008420"/>
    </source>
</evidence>
<reference evidence="10 11" key="1">
    <citation type="submission" date="2024-10" db="EMBL/GenBank/DDBJ databases">
        <title>The Natural Products Discovery Center: Release of the First 8490 Sequenced Strains for Exploring Actinobacteria Biosynthetic Diversity.</title>
        <authorList>
            <person name="Kalkreuter E."/>
            <person name="Kautsar S.A."/>
            <person name="Yang D."/>
            <person name="Bader C.D."/>
            <person name="Teijaro C.N."/>
            <person name="Fluegel L."/>
            <person name="Davis C.M."/>
            <person name="Simpson J.R."/>
            <person name="Lauterbach L."/>
            <person name="Steele A.D."/>
            <person name="Gui C."/>
            <person name="Meng S."/>
            <person name="Li G."/>
            <person name="Viehrig K."/>
            <person name="Ye F."/>
            <person name="Su P."/>
            <person name="Kiefer A.F."/>
            <person name="Nichols A."/>
            <person name="Cepeda A.J."/>
            <person name="Yan W."/>
            <person name="Fan B."/>
            <person name="Jiang Y."/>
            <person name="Adhikari A."/>
            <person name="Zheng C.-J."/>
            <person name="Schuster L."/>
            <person name="Cowan T.M."/>
            <person name="Smanski M.J."/>
            <person name="Chevrette M.G."/>
            <person name="De Carvalho L.P.S."/>
            <person name="Shen B."/>
        </authorList>
    </citation>
    <scope>NUCLEOTIDE SEQUENCE [LARGE SCALE GENOMIC DNA]</scope>
    <source>
        <strain evidence="10 11">NPDC002593</strain>
    </source>
</reference>
<keyword evidence="5 9" id="KW-0547">Nucleotide-binding</keyword>
<evidence type="ECO:0000256" key="6">
    <source>
        <dbReference type="ARBA" id="ARBA00022777"/>
    </source>
</evidence>
<dbReference type="CDD" id="cd02021">
    <property type="entry name" value="GntK"/>
    <property type="match status" value="1"/>
</dbReference>
<dbReference type="InterPro" id="IPR027417">
    <property type="entry name" value="P-loop_NTPase"/>
</dbReference>
<proteinExistence type="inferred from homology"/>
<comment type="pathway">
    <text evidence="1">Carbohydrate acid metabolism.</text>
</comment>
<evidence type="ECO:0000256" key="8">
    <source>
        <dbReference type="ARBA" id="ARBA00048090"/>
    </source>
</evidence>
<evidence type="ECO:0000256" key="7">
    <source>
        <dbReference type="ARBA" id="ARBA00022840"/>
    </source>
</evidence>
<dbReference type="PANTHER" id="PTHR43442:SF3">
    <property type="entry name" value="GLUCONOKINASE-RELATED"/>
    <property type="match status" value="1"/>
</dbReference>
<dbReference type="InterPro" id="IPR006001">
    <property type="entry name" value="Therm_gnt_kin"/>
</dbReference>
<name>A0ABW6RYG6_9NOCA</name>
<comment type="catalytic activity">
    <reaction evidence="8 9">
        <text>D-gluconate + ATP = 6-phospho-D-gluconate + ADP + H(+)</text>
        <dbReference type="Rhea" id="RHEA:19433"/>
        <dbReference type="ChEBI" id="CHEBI:15378"/>
        <dbReference type="ChEBI" id="CHEBI:18391"/>
        <dbReference type="ChEBI" id="CHEBI:30616"/>
        <dbReference type="ChEBI" id="CHEBI:58759"/>
        <dbReference type="ChEBI" id="CHEBI:456216"/>
        <dbReference type="EC" id="2.7.1.12"/>
    </reaction>
</comment>
<evidence type="ECO:0000256" key="5">
    <source>
        <dbReference type="ARBA" id="ARBA00022741"/>
    </source>
</evidence>
<dbReference type="Proteomes" id="UP001601992">
    <property type="component" value="Unassembled WGS sequence"/>
</dbReference>
<keyword evidence="6 9" id="KW-0418">Kinase</keyword>
<keyword evidence="7 9" id="KW-0067">ATP-binding</keyword>
<evidence type="ECO:0000256" key="4">
    <source>
        <dbReference type="ARBA" id="ARBA00022679"/>
    </source>
</evidence>
<dbReference type="PANTHER" id="PTHR43442">
    <property type="entry name" value="GLUCONOKINASE-RELATED"/>
    <property type="match status" value="1"/>
</dbReference>
<gene>
    <name evidence="10" type="ORF">ACFYXQ_14920</name>
</gene>
<dbReference type="InterPro" id="IPR031322">
    <property type="entry name" value="Shikimate/glucono_kinase"/>
</dbReference>
<dbReference type="SUPFAM" id="SSF52540">
    <property type="entry name" value="P-loop containing nucleoside triphosphate hydrolases"/>
    <property type="match status" value="1"/>
</dbReference>
<sequence>MTTSQPLIAVMGVSGSGKTTVGERLATALGLAYADGDDLHPAANIAKMTAGIPLDDADRLPWLDAMGHWLAAHEDRGAVVSCSALKHEYRDRLRAAASGLYFVALDVPRAELVRRMTTRTGHFMRVELLDSQLAILQPLTAQEYGRTVDATRDVDTVVHEVLAALDPGSAGTQPR</sequence>
<evidence type="ECO:0000256" key="1">
    <source>
        <dbReference type="ARBA" id="ARBA00004761"/>
    </source>
</evidence>
<dbReference type="Gene3D" id="3.40.50.300">
    <property type="entry name" value="P-loop containing nucleotide triphosphate hydrolases"/>
    <property type="match status" value="1"/>
</dbReference>
<dbReference type="EC" id="2.7.1.12" evidence="3 9"/>
<organism evidence="10 11">
    <name type="scientific">Nocardia jiangxiensis</name>
    <dbReference type="NCBI Taxonomy" id="282685"/>
    <lineage>
        <taxon>Bacteria</taxon>
        <taxon>Bacillati</taxon>
        <taxon>Actinomycetota</taxon>
        <taxon>Actinomycetes</taxon>
        <taxon>Mycobacteriales</taxon>
        <taxon>Nocardiaceae</taxon>
        <taxon>Nocardia</taxon>
    </lineage>
</organism>
<evidence type="ECO:0000313" key="11">
    <source>
        <dbReference type="Proteomes" id="UP001601992"/>
    </source>
</evidence>
<keyword evidence="4 9" id="KW-0808">Transferase</keyword>
<accession>A0ABW6RYG6</accession>
<evidence type="ECO:0000256" key="9">
    <source>
        <dbReference type="RuleBase" id="RU363066"/>
    </source>
</evidence>
<keyword evidence="11" id="KW-1185">Reference proteome</keyword>
<evidence type="ECO:0000313" key="10">
    <source>
        <dbReference type="EMBL" id="MFF3569062.1"/>
    </source>
</evidence>
<dbReference type="EMBL" id="JBIAQY010000004">
    <property type="protein sequence ID" value="MFF3569062.1"/>
    <property type="molecule type" value="Genomic_DNA"/>
</dbReference>
<dbReference type="Pfam" id="PF01202">
    <property type="entry name" value="SKI"/>
    <property type="match status" value="1"/>
</dbReference>
<dbReference type="NCBIfam" id="TIGR01313">
    <property type="entry name" value="therm_gnt_kin"/>
    <property type="match status" value="1"/>
</dbReference>
<comment type="caution">
    <text evidence="10">The sequence shown here is derived from an EMBL/GenBank/DDBJ whole genome shotgun (WGS) entry which is preliminary data.</text>
</comment>
<comment type="similarity">
    <text evidence="2 9">Belongs to the gluconokinase GntK/GntV family.</text>
</comment>
<protein>
    <recommendedName>
        <fullName evidence="3 9">Gluconokinase</fullName>
        <ecNumber evidence="3 9">2.7.1.12</ecNumber>
    </recommendedName>
</protein>
<evidence type="ECO:0000256" key="3">
    <source>
        <dbReference type="ARBA" id="ARBA00012054"/>
    </source>
</evidence>
<dbReference type="RefSeq" id="WP_387403836.1">
    <property type="nucleotide sequence ID" value="NZ_JBIAQY010000004.1"/>
</dbReference>